<dbReference type="RefSeq" id="WP_261694998.1">
    <property type="nucleotide sequence ID" value="NZ_CP104694.1"/>
</dbReference>
<protein>
    <submittedName>
        <fullName evidence="4">DUF4350 domain-containing protein</fullName>
    </submittedName>
</protein>
<keyword evidence="2" id="KW-0812">Transmembrane</keyword>
<evidence type="ECO:0000259" key="3">
    <source>
        <dbReference type="Pfam" id="PF14258"/>
    </source>
</evidence>
<reference evidence="4" key="1">
    <citation type="submission" date="2022-09" db="EMBL/GenBank/DDBJ databases">
        <title>Tahibacter sp. nov., isolated from a fresh water.</title>
        <authorList>
            <person name="Baek J.H."/>
            <person name="Lee J.K."/>
            <person name="Kim J.M."/>
            <person name="Jeon C.O."/>
        </authorList>
    </citation>
    <scope>NUCLEOTIDE SEQUENCE</scope>
    <source>
        <strain evidence="4">W38</strain>
    </source>
</reference>
<dbReference type="InterPro" id="IPR025646">
    <property type="entry name" value="DUF4350"/>
</dbReference>
<feature type="compositionally biased region" description="Basic and acidic residues" evidence="1">
    <location>
        <begin position="150"/>
        <end position="160"/>
    </location>
</feature>
<dbReference type="Pfam" id="PF14258">
    <property type="entry name" value="DUF4350"/>
    <property type="match status" value="1"/>
</dbReference>
<organism evidence="4 5">
    <name type="scientific">Tahibacter amnicola</name>
    <dbReference type="NCBI Taxonomy" id="2976241"/>
    <lineage>
        <taxon>Bacteria</taxon>
        <taxon>Pseudomonadati</taxon>
        <taxon>Pseudomonadota</taxon>
        <taxon>Gammaproteobacteria</taxon>
        <taxon>Lysobacterales</taxon>
        <taxon>Rhodanobacteraceae</taxon>
        <taxon>Tahibacter</taxon>
    </lineage>
</organism>
<feature type="domain" description="DUF4350" evidence="3">
    <location>
        <begin position="42"/>
        <end position="230"/>
    </location>
</feature>
<evidence type="ECO:0000256" key="1">
    <source>
        <dbReference type="SAM" id="MobiDB-lite"/>
    </source>
</evidence>
<feature type="region of interest" description="Disordered" evidence="1">
    <location>
        <begin position="138"/>
        <end position="160"/>
    </location>
</feature>
<evidence type="ECO:0000313" key="4">
    <source>
        <dbReference type="EMBL" id="UXI68031.1"/>
    </source>
</evidence>
<evidence type="ECO:0000313" key="5">
    <source>
        <dbReference type="Proteomes" id="UP001064632"/>
    </source>
</evidence>
<keyword evidence="5" id="KW-1185">Reference proteome</keyword>
<dbReference type="EMBL" id="CP104694">
    <property type="protein sequence ID" value="UXI68031.1"/>
    <property type="molecule type" value="Genomic_DNA"/>
</dbReference>
<name>A0ABY6BDC2_9GAMM</name>
<feature type="transmembrane region" description="Helical" evidence="2">
    <location>
        <begin position="6"/>
        <end position="25"/>
    </location>
</feature>
<sequence>MKYKAWIIGGVGAVLVGLLVAWWLYTFERVEKEVSVPPRGEASYNPLFALQKTLEARGLRAESHATLALTALDLKPGDTVIYSADPRAMTRQQVDALLTWVDSGGRLAFAIPASAEGRPGDLMDDLGLTVRESRDCLEWPAGSGAGTGEPKTDDEKADGKKGRWCTRHRFQVHPEYWGDYAWLWGNDTQGYLMGRQSFGAGRLFVAANLSFLHNRHLNEGGNAAFAWQVLGPLLGEGQVHLIYASDVPPWYVYLVRQGWPVLLPLVLALLAWLWARNERLGPVLPLAAAHQRALLMHVRAAGEFAFRRGRGGALYAVVRRGFFERLRRREPLLAALDEENLIVALAERHRLPQADIRQALRPMDLTRPEVFFATIRTLTLLRNQT</sequence>
<accession>A0ABY6BDC2</accession>
<evidence type="ECO:0000256" key="2">
    <source>
        <dbReference type="SAM" id="Phobius"/>
    </source>
</evidence>
<keyword evidence="2" id="KW-1133">Transmembrane helix</keyword>
<proteinExistence type="predicted"/>
<dbReference type="Proteomes" id="UP001064632">
    <property type="component" value="Chromosome"/>
</dbReference>
<gene>
    <name evidence="4" type="ORF">N4264_25450</name>
</gene>
<keyword evidence="2" id="KW-0472">Membrane</keyword>